<dbReference type="GeneID" id="7270397"/>
<dbReference type="EMBL" id="CP001338">
    <property type="protein sequence ID" value="ACL16476.1"/>
    <property type="molecule type" value="Genomic_DNA"/>
</dbReference>
<keyword evidence="4" id="KW-1185">Reference proteome</keyword>
<protein>
    <submittedName>
        <fullName evidence="3">Methyltransferase type 12</fullName>
    </submittedName>
</protein>
<evidence type="ECO:0000259" key="2">
    <source>
        <dbReference type="Pfam" id="PF08242"/>
    </source>
</evidence>
<reference evidence="3 4" key="1">
    <citation type="journal article" date="2015" name="Genome Announc.">
        <title>Complete Genome Sequence of Methanosphaerula palustris E1-9CT, a Hydrogenotrophic Methanogen Isolated from a Minerotrophic Fen Peatland.</title>
        <authorList>
            <person name="Cadillo-Quiroz H."/>
            <person name="Browne P."/>
            <person name="Kyrpides N."/>
            <person name="Woyke T."/>
            <person name="Goodwin L."/>
            <person name="Detter C."/>
            <person name="Yavitt J.B."/>
            <person name="Zinder S.H."/>
        </authorList>
    </citation>
    <scope>NUCLEOTIDE SEQUENCE [LARGE SCALE GENOMIC DNA]</scope>
    <source>
        <strain evidence="4">ATCC BAA-1556 / DSM 19958 / E1-9c</strain>
    </source>
</reference>
<proteinExistence type="predicted"/>
<dbReference type="CDD" id="cd02440">
    <property type="entry name" value="AdoMet_MTases"/>
    <property type="match status" value="1"/>
</dbReference>
<dbReference type="RefSeq" id="WP_012617795.1">
    <property type="nucleotide sequence ID" value="NC_011832.1"/>
</dbReference>
<dbReference type="InterPro" id="IPR013217">
    <property type="entry name" value="Methyltransf_12"/>
</dbReference>
<dbReference type="GO" id="GO:0008168">
    <property type="term" value="F:methyltransferase activity"/>
    <property type="evidence" value="ECO:0007669"/>
    <property type="project" value="UniProtKB-KW"/>
</dbReference>
<organism evidence="3 4">
    <name type="scientific">Methanosphaerula palustris (strain ATCC BAA-1556 / DSM 19958 / E1-9c)</name>
    <dbReference type="NCBI Taxonomy" id="521011"/>
    <lineage>
        <taxon>Archaea</taxon>
        <taxon>Methanobacteriati</taxon>
        <taxon>Methanobacteriota</taxon>
        <taxon>Stenosarchaea group</taxon>
        <taxon>Methanomicrobia</taxon>
        <taxon>Methanomicrobiales</taxon>
        <taxon>Methanoregulaceae</taxon>
        <taxon>Methanosphaerula</taxon>
    </lineage>
</organism>
<accession>B8GH71</accession>
<evidence type="ECO:0000313" key="4">
    <source>
        <dbReference type="Proteomes" id="UP000002457"/>
    </source>
</evidence>
<evidence type="ECO:0000256" key="1">
    <source>
        <dbReference type="SAM" id="MobiDB-lite"/>
    </source>
</evidence>
<evidence type="ECO:0000313" key="3">
    <source>
        <dbReference type="EMBL" id="ACL16476.1"/>
    </source>
</evidence>
<keyword evidence="3" id="KW-0808">Transferase</keyword>
<dbReference type="AlphaFoldDB" id="B8GH71"/>
<dbReference type="Pfam" id="PF08242">
    <property type="entry name" value="Methyltransf_12"/>
    <property type="match status" value="1"/>
</dbReference>
<dbReference type="SUPFAM" id="SSF53335">
    <property type="entry name" value="S-adenosyl-L-methionine-dependent methyltransferases"/>
    <property type="match status" value="1"/>
</dbReference>
<feature type="domain" description="Methyltransferase type 12" evidence="2">
    <location>
        <begin position="67"/>
        <end position="167"/>
    </location>
</feature>
<sequence>MFPTLSKIKEDSGNSESGNAVTHGTKSEYWGTISALKGDDFVFPSPVNLPKWLESAADWLGDASSILEIGPGKADLAYNVISGKRKTGHYFIADLSEGILEHARNRLDSVSSSIEVTYIHDDLNLPEALQEISAGSIDKVVLINVLGYLDPDVAFQNISRVLRPGGFVRLTHGDHKFFTLYSKEQLVDILNRNGFALEQFNSVIIPLEFIEKVRSIQGDVWSLSQQELDLLHRHGGRPTVDLIARKS</sequence>
<dbReference type="InterPro" id="IPR029063">
    <property type="entry name" value="SAM-dependent_MTases_sf"/>
</dbReference>
<dbReference type="Gene3D" id="3.40.50.150">
    <property type="entry name" value="Vaccinia Virus protein VP39"/>
    <property type="match status" value="1"/>
</dbReference>
<feature type="region of interest" description="Disordered" evidence="1">
    <location>
        <begin position="1"/>
        <end position="21"/>
    </location>
</feature>
<dbReference type="GO" id="GO:0032259">
    <property type="term" value="P:methylation"/>
    <property type="evidence" value="ECO:0007669"/>
    <property type="project" value="UniProtKB-KW"/>
</dbReference>
<name>B8GH71_METPE</name>
<dbReference type="eggNOG" id="arCOG01778">
    <property type="taxonomic scope" value="Archaea"/>
</dbReference>
<gene>
    <name evidence="3" type="ordered locus">Mpal_1133</name>
</gene>
<dbReference type="Proteomes" id="UP000002457">
    <property type="component" value="Chromosome"/>
</dbReference>
<dbReference type="KEGG" id="mpl:Mpal_1133"/>
<dbReference type="HOGENOM" id="CLU_938803_0_0_2"/>
<keyword evidence="3" id="KW-0489">Methyltransferase</keyword>